<dbReference type="Pfam" id="PF13621">
    <property type="entry name" value="Cupin_8"/>
    <property type="match status" value="1"/>
</dbReference>
<evidence type="ECO:0000313" key="3">
    <source>
        <dbReference type="EMBL" id="WAR02947.1"/>
    </source>
</evidence>
<proteinExistence type="predicted"/>
<accession>A0ABY7DYY5</accession>
<dbReference type="Proteomes" id="UP001164746">
    <property type="component" value="Chromosome 4"/>
</dbReference>
<dbReference type="PROSITE" id="PS51184">
    <property type="entry name" value="JMJC"/>
    <property type="match status" value="1"/>
</dbReference>
<dbReference type="InterPro" id="IPR014710">
    <property type="entry name" value="RmlC-like_jellyroll"/>
</dbReference>
<dbReference type="EMBL" id="CP111015">
    <property type="protein sequence ID" value="WAR02947.1"/>
    <property type="molecule type" value="Genomic_DNA"/>
</dbReference>
<sequence length="583" mass="67054">MDAPRLLFVNLTVLLILMHFGVISLCHASVSRTSFEENMLTPTDVLQLSKQFCIVTLARTHAESGSPELQELEPEQEFLFQMLIELGQAYQTDSNVVLGFISLETFVWPSGNHLRFVDSDVQTTDLQDVNLIIFPRQVQDRTCLSNTGMNTKEPKAELYRGLSNVNVIVEYVNTKCGSYQKANGGITIEGLHRKEVLSTLYYVGHHDEEALDMKTLHSKNVKTSHNQNCDKETCSIEHSKGNLFSKGFSRYTNQNDIFKNVDLGMAKCDRINMPTKEEFFHSYLKSSKPVVIKNALHEWPAMKKWTNEYFMKNYGNQKVHIKLTPLGEFEGVDLASNFENYGHFEIPQYITDQLLFPDLVVVRPATRNMKFSEFLELVSTVANGTKKNCSAYLEYSSISDIKADLENDIVELPLLKDMLALKHLNIWLSDGDTLGKLHFDPFDNFLCQISGRKQVILFEPHDNRRLYEAHIPEAVLGYDSDTNTFRKEALVDSTSMVMSPVDITNPDFERFPLFETVRPLNCTIDEGDVLFMPAFWWHEVQSFPSQQQRRNLAVNFWYDPFLVKEFPCQECQLDINPKYRHLL</sequence>
<dbReference type="InterPro" id="IPR041667">
    <property type="entry name" value="Cupin_8"/>
</dbReference>
<dbReference type="PANTHER" id="PTHR12461">
    <property type="entry name" value="HYPOXIA-INDUCIBLE FACTOR 1 ALPHA INHIBITOR-RELATED"/>
    <property type="match status" value="1"/>
</dbReference>
<reference evidence="3" key="1">
    <citation type="submission" date="2022-11" db="EMBL/GenBank/DDBJ databases">
        <title>Centuries of genome instability and evolution in soft-shell clam transmissible cancer (bioRxiv).</title>
        <authorList>
            <person name="Hart S.F.M."/>
            <person name="Yonemitsu M.A."/>
            <person name="Giersch R.M."/>
            <person name="Beal B.F."/>
            <person name="Arriagada G."/>
            <person name="Davis B.W."/>
            <person name="Ostrander E.A."/>
            <person name="Goff S.P."/>
            <person name="Metzger M.J."/>
        </authorList>
    </citation>
    <scope>NUCLEOTIDE SEQUENCE</scope>
    <source>
        <strain evidence="3">MELC-2E11</strain>
        <tissue evidence="3">Siphon/mantle</tissue>
    </source>
</reference>
<keyword evidence="1" id="KW-0732">Signal</keyword>
<dbReference type="Gene3D" id="2.60.120.10">
    <property type="entry name" value="Jelly Rolls"/>
    <property type="match status" value="1"/>
</dbReference>
<dbReference type="InterPro" id="IPR003347">
    <property type="entry name" value="JmjC_dom"/>
</dbReference>
<feature type="signal peptide" evidence="1">
    <location>
        <begin position="1"/>
        <end position="28"/>
    </location>
</feature>
<dbReference type="SMART" id="SM00558">
    <property type="entry name" value="JmjC"/>
    <property type="match status" value="1"/>
</dbReference>
<evidence type="ECO:0000256" key="1">
    <source>
        <dbReference type="SAM" id="SignalP"/>
    </source>
</evidence>
<name>A0ABY7DYY5_MYAAR</name>
<evidence type="ECO:0000259" key="2">
    <source>
        <dbReference type="PROSITE" id="PS51184"/>
    </source>
</evidence>
<dbReference type="SUPFAM" id="SSF51197">
    <property type="entry name" value="Clavaminate synthase-like"/>
    <property type="match status" value="1"/>
</dbReference>
<feature type="chain" id="PRO_5046683297" evidence="1">
    <location>
        <begin position="29"/>
        <end position="583"/>
    </location>
</feature>
<dbReference type="PANTHER" id="PTHR12461:SF83">
    <property type="entry name" value="JMJC DOMAIN-CONTAINING PROTEIN"/>
    <property type="match status" value="1"/>
</dbReference>
<gene>
    <name evidence="3" type="ORF">MAR_009505</name>
</gene>
<protein>
    <submittedName>
        <fullName evidence="3">JMJD7-like protein</fullName>
    </submittedName>
</protein>
<evidence type="ECO:0000313" key="4">
    <source>
        <dbReference type="Proteomes" id="UP001164746"/>
    </source>
</evidence>
<feature type="domain" description="JmjC" evidence="2">
    <location>
        <begin position="394"/>
        <end position="575"/>
    </location>
</feature>
<keyword evidence="4" id="KW-1185">Reference proteome</keyword>
<organism evidence="3 4">
    <name type="scientific">Mya arenaria</name>
    <name type="common">Soft-shell clam</name>
    <dbReference type="NCBI Taxonomy" id="6604"/>
    <lineage>
        <taxon>Eukaryota</taxon>
        <taxon>Metazoa</taxon>
        <taxon>Spiralia</taxon>
        <taxon>Lophotrochozoa</taxon>
        <taxon>Mollusca</taxon>
        <taxon>Bivalvia</taxon>
        <taxon>Autobranchia</taxon>
        <taxon>Heteroconchia</taxon>
        <taxon>Euheterodonta</taxon>
        <taxon>Imparidentia</taxon>
        <taxon>Neoheterodontei</taxon>
        <taxon>Myida</taxon>
        <taxon>Myoidea</taxon>
        <taxon>Myidae</taxon>
        <taxon>Mya</taxon>
    </lineage>
</organism>